<dbReference type="InterPro" id="IPR004481">
    <property type="entry name" value="K/Na/Ca-exchanger"/>
</dbReference>
<dbReference type="GO" id="GO:0005886">
    <property type="term" value="C:plasma membrane"/>
    <property type="evidence" value="ECO:0007669"/>
    <property type="project" value="TreeGrafter"/>
</dbReference>
<dbReference type="GO" id="GO:0008273">
    <property type="term" value="F:calcium, potassium:sodium antiporter activity"/>
    <property type="evidence" value="ECO:0007669"/>
    <property type="project" value="TreeGrafter"/>
</dbReference>
<organism evidence="7">
    <name type="scientific">Thermomicrobium roseum</name>
    <dbReference type="NCBI Taxonomy" id="500"/>
    <lineage>
        <taxon>Bacteria</taxon>
        <taxon>Pseudomonadati</taxon>
        <taxon>Thermomicrobiota</taxon>
        <taxon>Thermomicrobia</taxon>
        <taxon>Thermomicrobiales</taxon>
        <taxon>Thermomicrobiaceae</taxon>
        <taxon>Thermomicrobium</taxon>
    </lineage>
</organism>
<sequence length="329" mass="34228">MWGTLVVFSLSAAFVVLAGWELTRRAEKLAEHTGLGHAWIGAILLAGATSLPELSVDLIAVRSGAANFATGDLFGSCMFNMLVLAVADLLTPQVRILTRVIIDQAMAGVLAIIVLALAALGIVTASQLAPFGVGWATVLIGLAYLWGAWLLHATRRARVLPVPVGATPGQMRFGLWQDAARFAAATLVLVLAARLLIGAATELVEQTGVTTGFFGIIVLAVVTSLPEIVVSIAGIRAGSYDLVVGNLLGSNAFNMVILFILDVVDGGGPLLAHAEPSVLVGNLFAVVLTALVVLGTLSQAEPRHRLLDPGALPVVLAYGLGLAISYRMM</sequence>
<feature type="transmembrane region" description="Helical" evidence="5">
    <location>
        <begin position="179"/>
        <end position="200"/>
    </location>
</feature>
<dbReference type="PANTHER" id="PTHR10846">
    <property type="entry name" value="SODIUM/POTASSIUM/CALCIUM EXCHANGER"/>
    <property type="match status" value="1"/>
</dbReference>
<feature type="transmembrane region" description="Helical" evidence="5">
    <location>
        <begin position="102"/>
        <end position="125"/>
    </location>
</feature>
<feature type="transmembrane region" description="Helical" evidence="5">
    <location>
        <begin position="6"/>
        <end position="23"/>
    </location>
</feature>
<dbReference type="InterPro" id="IPR004837">
    <property type="entry name" value="NaCa_Exmemb"/>
</dbReference>
<keyword evidence="4 5" id="KW-0472">Membrane</keyword>
<evidence type="ECO:0000313" key="7">
    <source>
        <dbReference type="EMBL" id="HEF64448.1"/>
    </source>
</evidence>
<feature type="domain" description="Sodium/calcium exchanger membrane region" evidence="6">
    <location>
        <begin position="5"/>
        <end position="145"/>
    </location>
</feature>
<dbReference type="GO" id="GO:0006874">
    <property type="term" value="P:intracellular calcium ion homeostasis"/>
    <property type="evidence" value="ECO:0007669"/>
    <property type="project" value="TreeGrafter"/>
</dbReference>
<dbReference type="Gene3D" id="1.20.1420.30">
    <property type="entry name" value="NCX, central ion-binding region"/>
    <property type="match status" value="1"/>
</dbReference>
<proteinExistence type="predicted"/>
<evidence type="ECO:0000256" key="2">
    <source>
        <dbReference type="ARBA" id="ARBA00022692"/>
    </source>
</evidence>
<feature type="transmembrane region" description="Helical" evidence="5">
    <location>
        <begin position="131"/>
        <end position="151"/>
    </location>
</feature>
<protein>
    <recommendedName>
        <fullName evidence="6">Sodium/calcium exchanger membrane region domain-containing protein</fullName>
    </recommendedName>
</protein>
<accession>A0A7C2BGQ4</accession>
<feature type="transmembrane region" description="Helical" evidence="5">
    <location>
        <begin position="212"/>
        <end position="235"/>
    </location>
</feature>
<evidence type="ECO:0000256" key="1">
    <source>
        <dbReference type="ARBA" id="ARBA00004141"/>
    </source>
</evidence>
<evidence type="ECO:0000256" key="5">
    <source>
        <dbReference type="SAM" id="Phobius"/>
    </source>
</evidence>
<evidence type="ECO:0000256" key="3">
    <source>
        <dbReference type="ARBA" id="ARBA00022989"/>
    </source>
</evidence>
<feature type="transmembrane region" description="Helical" evidence="5">
    <location>
        <begin position="242"/>
        <end position="264"/>
    </location>
</feature>
<feature type="domain" description="Sodium/calcium exchanger membrane region" evidence="6">
    <location>
        <begin position="181"/>
        <end position="325"/>
    </location>
</feature>
<evidence type="ECO:0000256" key="4">
    <source>
        <dbReference type="ARBA" id="ARBA00023136"/>
    </source>
</evidence>
<comment type="subcellular location">
    <subcellularLocation>
        <location evidence="1">Membrane</location>
        <topology evidence="1">Multi-pass membrane protein</topology>
    </subcellularLocation>
</comment>
<dbReference type="AlphaFoldDB" id="A0A7C2BGQ4"/>
<dbReference type="EMBL" id="DSJL01000006">
    <property type="protein sequence ID" value="HEF64448.1"/>
    <property type="molecule type" value="Genomic_DNA"/>
</dbReference>
<feature type="transmembrane region" description="Helical" evidence="5">
    <location>
        <begin position="276"/>
        <end position="294"/>
    </location>
</feature>
<comment type="caution">
    <text evidence="7">The sequence shown here is derived from an EMBL/GenBank/DDBJ whole genome shotgun (WGS) entry which is preliminary data.</text>
</comment>
<dbReference type="Pfam" id="PF01699">
    <property type="entry name" value="Na_Ca_ex"/>
    <property type="match status" value="2"/>
</dbReference>
<gene>
    <name evidence="7" type="ORF">ENP47_02395</name>
</gene>
<name>A0A7C2BGQ4_THERO</name>
<feature type="transmembrane region" description="Helical" evidence="5">
    <location>
        <begin position="35"/>
        <end position="53"/>
    </location>
</feature>
<keyword evidence="2 5" id="KW-0812">Transmembrane</keyword>
<dbReference type="PANTHER" id="PTHR10846:SF8">
    <property type="entry name" value="INNER MEMBRANE PROTEIN YRBG"/>
    <property type="match status" value="1"/>
</dbReference>
<feature type="transmembrane region" description="Helical" evidence="5">
    <location>
        <begin position="73"/>
        <end position="90"/>
    </location>
</feature>
<dbReference type="GO" id="GO:0005262">
    <property type="term" value="F:calcium channel activity"/>
    <property type="evidence" value="ECO:0007669"/>
    <property type="project" value="TreeGrafter"/>
</dbReference>
<dbReference type="InterPro" id="IPR044880">
    <property type="entry name" value="NCX_ion-bd_dom_sf"/>
</dbReference>
<feature type="transmembrane region" description="Helical" evidence="5">
    <location>
        <begin position="306"/>
        <end position="326"/>
    </location>
</feature>
<reference evidence="7" key="1">
    <citation type="journal article" date="2020" name="mSystems">
        <title>Genome- and Community-Level Interaction Insights into Carbon Utilization and Element Cycling Functions of Hydrothermarchaeota in Hydrothermal Sediment.</title>
        <authorList>
            <person name="Zhou Z."/>
            <person name="Liu Y."/>
            <person name="Xu W."/>
            <person name="Pan J."/>
            <person name="Luo Z.H."/>
            <person name="Li M."/>
        </authorList>
    </citation>
    <scope>NUCLEOTIDE SEQUENCE [LARGE SCALE GENOMIC DNA]</scope>
    <source>
        <strain evidence="7">SpSt-222</strain>
    </source>
</reference>
<evidence type="ECO:0000259" key="6">
    <source>
        <dbReference type="Pfam" id="PF01699"/>
    </source>
</evidence>
<keyword evidence="3 5" id="KW-1133">Transmembrane helix</keyword>